<dbReference type="GO" id="GO:0004222">
    <property type="term" value="F:metalloendopeptidase activity"/>
    <property type="evidence" value="ECO:0007669"/>
    <property type="project" value="InterPro"/>
</dbReference>
<gene>
    <name evidence="13" type="ordered locus">Slin_1714</name>
</gene>
<feature type="domain" description="Peptidase M48" evidence="12">
    <location>
        <begin position="123"/>
        <end position="386"/>
    </location>
</feature>
<feature type="transmembrane region" description="Helical" evidence="11">
    <location>
        <begin position="80"/>
        <end position="104"/>
    </location>
</feature>
<keyword evidence="6" id="KW-0378">Hydrolase</keyword>
<dbReference type="HOGENOM" id="CLU_023779_0_0_10"/>
<name>D2QQ27_SPILD</name>
<evidence type="ECO:0000256" key="11">
    <source>
        <dbReference type="SAM" id="Phobius"/>
    </source>
</evidence>
<comment type="cofactor">
    <cofactor evidence="1">
        <name>Zn(2+)</name>
        <dbReference type="ChEBI" id="CHEBI:29105"/>
    </cofactor>
</comment>
<evidence type="ECO:0000256" key="6">
    <source>
        <dbReference type="ARBA" id="ARBA00022801"/>
    </source>
</evidence>
<keyword evidence="4 11" id="KW-0812">Transmembrane</keyword>
<keyword evidence="2" id="KW-1003">Cell membrane</keyword>
<sequence length="708" mass="80689">MIPSPPVDHAHVTFYPPAPDLSDTGFLDPSATFRKEVRRTLAGIIGFAGLYLLLVGFGVALGYVCVLSTIWLISFSINKFTLIIGVGLIALGVMFLLFLVKFLFAVYKNQNAQRIEITAEDHPNLVRFIHKLAEEVNAPKPYKIFLSPNVNACVFYNSSFWSLIMPVQKNLEIGLGLVNSVNMSEFKAVMAHEFGHFSQRSMKLGSYVYIVNRVIYNLVYDRDRWDALLDKWVESGGLWGTFAGLTHILVNLVRRVLSKAYQWLNLRYMGLSREMEYQADLVAVSAAGAQPVITALRRIELGDAAYQQMISYLNGLVGESKVAENIYPLHTETMHMLASELDIDIRHGLPLLTDEQASKMVVARRVNYEDQWSSHPAQGEREANIRTVSAPCIPDESSPWLLFTNPEHWQKELTTRLYAGVELNASANRQFIHTSEYVAHVVDEVNRAQLPEKYNGFYDRRLLATFTPDSVALETNEIPAEETIFSDENRQLRKQLFTDFDDRNTLLQIKARQIQTRTFDFDGKKYDRKEVDAALAVINPEIEELQAYFKRLEIEAFRWHYQKAVQQGVGNELIQRYDLYFRIDQDRELYEELLVEYTDLIKNTQDALKEGGTIKRGMGGQIDAMNDKIQKAYTNSQTISLPSQVGEVTFSNGYAAYLCADPLQVIDTGSFNWEHMVALYRQLELMPHLAGQAQLAVLDELIRWQATL</sequence>
<evidence type="ECO:0000256" key="4">
    <source>
        <dbReference type="ARBA" id="ARBA00022692"/>
    </source>
</evidence>
<evidence type="ECO:0000256" key="3">
    <source>
        <dbReference type="ARBA" id="ARBA00022670"/>
    </source>
</evidence>
<evidence type="ECO:0000256" key="10">
    <source>
        <dbReference type="ARBA" id="ARBA00023136"/>
    </source>
</evidence>
<evidence type="ECO:0000256" key="1">
    <source>
        <dbReference type="ARBA" id="ARBA00001947"/>
    </source>
</evidence>
<keyword evidence="9" id="KW-0482">Metalloprotease</keyword>
<keyword evidence="14" id="KW-1185">Reference proteome</keyword>
<keyword evidence="7" id="KW-0862">Zinc</keyword>
<keyword evidence="3" id="KW-0645">Protease</keyword>
<keyword evidence="10 11" id="KW-0472">Membrane</keyword>
<evidence type="ECO:0000256" key="5">
    <source>
        <dbReference type="ARBA" id="ARBA00022723"/>
    </source>
</evidence>
<dbReference type="PANTHER" id="PTHR43221:SF2">
    <property type="entry name" value="PROTEASE HTPX HOMOLOG"/>
    <property type="match status" value="1"/>
</dbReference>
<evidence type="ECO:0000256" key="8">
    <source>
        <dbReference type="ARBA" id="ARBA00022989"/>
    </source>
</evidence>
<evidence type="ECO:0000256" key="9">
    <source>
        <dbReference type="ARBA" id="ARBA00023049"/>
    </source>
</evidence>
<dbReference type="eggNOG" id="COG0501">
    <property type="taxonomic scope" value="Bacteria"/>
</dbReference>
<dbReference type="InterPro" id="IPR050083">
    <property type="entry name" value="HtpX_protease"/>
</dbReference>
<dbReference type="STRING" id="504472.Slin_1714"/>
<protein>
    <submittedName>
        <fullName evidence="13">Peptidase M48 Ste24p</fullName>
    </submittedName>
</protein>
<keyword evidence="8 11" id="KW-1133">Transmembrane helix</keyword>
<organism evidence="13 14">
    <name type="scientific">Spirosoma linguale (strain ATCC 33905 / DSM 74 / LMG 10896 / Claus 1)</name>
    <dbReference type="NCBI Taxonomy" id="504472"/>
    <lineage>
        <taxon>Bacteria</taxon>
        <taxon>Pseudomonadati</taxon>
        <taxon>Bacteroidota</taxon>
        <taxon>Cytophagia</taxon>
        <taxon>Cytophagales</taxon>
        <taxon>Cytophagaceae</taxon>
        <taxon>Spirosoma</taxon>
    </lineage>
</organism>
<dbReference type="EMBL" id="CP001769">
    <property type="protein sequence ID" value="ADB37760.1"/>
    <property type="molecule type" value="Genomic_DNA"/>
</dbReference>
<dbReference type="GO" id="GO:0046872">
    <property type="term" value="F:metal ion binding"/>
    <property type="evidence" value="ECO:0007669"/>
    <property type="project" value="UniProtKB-KW"/>
</dbReference>
<dbReference type="Proteomes" id="UP000002028">
    <property type="component" value="Chromosome"/>
</dbReference>
<proteinExistence type="predicted"/>
<evidence type="ECO:0000256" key="7">
    <source>
        <dbReference type="ARBA" id="ARBA00022833"/>
    </source>
</evidence>
<dbReference type="KEGG" id="sli:Slin_1714"/>
<dbReference type="AlphaFoldDB" id="D2QQ27"/>
<feature type="transmembrane region" description="Helical" evidence="11">
    <location>
        <begin position="41"/>
        <end position="74"/>
    </location>
</feature>
<evidence type="ECO:0000313" key="14">
    <source>
        <dbReference type="Proteomes" id="UP000002028"/>
    </source>
</evidence>
<accession>D2QQ27</accession>
<dbReference type="RefSeq" id="WP_012926310.1">
    <property type="nucleotide sequence ID" value="NC_013730.1"/>
</dbReference>
<reference evidence="13 14" key="1">
    <citation type="journal article" date="2010" name="Stand. Genomic Sci.">
        <title>Complete genome sequence of Spirosoma linguale type strain (1).</title>
        <authorList>
            <person name="Lail K."/>
            <person name="Sikorski J."/>
            <person name="Saunders E."/>
            <person name="Lapidus A."/>
            <person name="Glavina Del Rio T."/>
            <person name="Copeland A."/>
            <person name="Tice H."/>
            <person name="Cheng J.-F."/>
            <person name="Lucas S."/>
            <person name="Nolan M."/>
            <person name="Bruce D."/>
            <person name="Goodwin L."/>
            <person name="Pitluck S."/>
            <person name="Ivanova N."/>
            <person name="Mavromatis K."/>
            <person name="Ovchinnikova G."/>
            <person name="Pati A."/>
            <person name="Chen A."/>
            <person name="Palaniappan K."/>
            <person name="Land M."/>
            <person name="Hauser L."/>
            <person name="Chang Y.-J."/>
            <person name="Jeffries C.D."/>
            <person name="Chain P."/>
            <person name="Brettin T."/>
            <person name="Detter J.C."/>
            <person name="Schuetze A."/>
            <person name="Rohde M."/>
            <person name="Tindall B.J."/>
            <person name="Goeker M."/>
            <person name="Bristow J."/>
            <person name="Eisen J.A."/>
            <person name="Markowitz V."/>
            <person name="Hugenholtz P."/>
            <person name="Kyrpides N.C."/>
            <person name="Klenk H.-P."/>
            <person name="Chen F."/>
        </authorList>
    </citation>
    <scope>NUCLEOTIDE SEQUENCE [LARGE SCALE GENOMIC DNA]</scope>
    <source>
        <strain evidence="14">ATCC 33905 / DSM 74 / LMG 10896 / Claus 1</strain>
    </source>
</reference>
<dbReference type="GO" id="GO:0006508">
    <property type="term" value="P:proteolysis"/>
    <property type="evidence" value="ECO:0007669"/>
    <property type="project" value="UniProtKB-KW"/>
</dbReference>
<keyword evidence="5" id="KW-0479">Metal-binding</keyword>
<evidence type="ECO:0000313" key="13">
    <source>
        <dbReference type="EMBL" id="ADB37760.1"/>
    </source>
</evidence>
<evidence type="ECO:0000256" key="2">
    <source>
        <dbReference type="ARBA" id="ARBA00022475"/>
    </source>
</evidence>
<dbReference type="InterPro" id="IPR001915">
    <property type="entry name" value="Peptidase_M48"/>
</dbReference>
<dbReference type="Pfam" id="PF01435">
    <property type="entry name" value="Peptidase_M48"/>
    <property type="match status" value="1"/>
</dbReference>
<evidence type="ECO:0000259" key="12">
    <source>
        <dbReference type="Pfam" id="PF01435"/>
    </source>
</evidence>
<dbReference type="Gene3D" id="3.30.2010.10">
    <property type="entry name" value="Metalloproteases ('zincins'), catalytic domain"/>
    <property type="match status" value="1"/>
</dbReference>
<dbReference type="PANTHER" id="PTHR43221">
    <property type="entry name" value="PROTEASE HTPX"/>
    <property type="match status" value="1"/>
</dbReference>
<dbReference type="CDD" id="cd07328">
    <property type="entry name" value="M48_Ste24p_like"/>
    <property type="match status" value="1"/>
</dbReference>